<gene>
    <name evidence="2" type="ORF">D8M05_07800</name>
</gene>
<dbReference type="Proteomes" id="UP000281813">
    <property type="component" value="Unassembled WGS sequence"/>
</dbReference>
<dbReference type="AlphaFoldDB" id="A0A494Z1M1"/>
<dbReference type="OrthoDB" id="1822804at2"/>
<dbReference type="InterPro" id="IPR011990">
    <property type="entry name" value="TPR-like_helical_dom_sf"/>
</dbReference>
<name>A0A494Z1M1_9BACI</name>
<evidence type="ECO:0000313" key="2">
    <source>
        <dbReference type="EMBL" id="RKQ16375.1"/>
    </source>
</evidence>
<reference evidence="2 3" key="1">
    <citation type="journal article" date="2015" name="Antonie Van Leeuwenhoek">
        <title>Oceanobacillus bengalensis sp. nov., a bacterium isolated from seawater of the Bay of Bengal.</title>
        <authorList>
            <person name="Yongchang O."/>
            <person name="Xiang W."/>
            <person name="Wang G."/>
        </authorList>
    </citation>
    <scope>NUCLEOTIDE SEQUENCE [LARGE SCALE GENOMIC DNA]</scope>
    <source>
        <strain evidence="2 3">MCCC 1K00260</strain>
    </source>
</reference>
<organism evidence="2 3">
    <name type="scientific">Oceanobacillus bengalensis</name>
    <dbReference type="NCBI Taxonomy" id="1435466"/>
    <lineage>
        <taxon>Bacteria</taxon>
        <taxon>Bacillati</taxon>
        <taxon>Bacillota</taxon>
        <taxon>Bacilli</taxon>
        <taxon>Bacillales</taxon>
        <taxon>Bacillaceae</taxon>
        <taxon>Oceanobacillus</taxon>
    </lineage>
</organism>
<dbReference type="EMBL" id="RBZO01000009">
    <property type="protein sequence ID" value="RKQ16375.1"/>
    <property type="molecule type" value="Genomic_DNA"/>
</dbReference>
<sequence length="385" mass="43924">MLHCPYCGTSVHIEEDELFCIHCGKKLPSDMHERANNSKKKNKYWLLPLFSLILSIIAIGIYHLMLQNQITDAKEAYNVAEQAALEENYEEAMTAFNEALDHHSNFNQAAVSLEFVKKAIDIQDLLIKANSLSDNGEFQQALALLTETEQELKDYTGDAVNELIHSIQSHQETIKMAKISDALKKEPTIDELKILLWESESVGQEAEDITESIRHQIIDYSFTKASELINEKQFREATLFVEDGMKYAPNSEKLMSIKTTIEKEKVAFETAEQQRIEQAMSIAQEDYELNETDVVELVSATLKRDKQGNLVVNGEVKSVAEMPINSILVEYSLLDNGNEMIANEVFVYPDTLYPNESGNFEFTHFNTKKMNELELKVTKITWYTD</sequence>
<accession>A0A494Z1M1</accession>
<proteinExistence type="predicted"/>
<evidence type="ECO:0000256" key="1">
    <source>
        <dbReference type="SAM" id="Phobius"/>
    </source>
</evidence>
<comment type="caution">
    <text evidence="2">The sequence shown here is derived from an EMBL/GenBank/DDBJ whole genome shotgun (WGS) entry which is preliminary data.</text>
</comment>
<keyword evidence="1" id="KW-0812">Transmembrane</keyword>
<keyword evidence="3" id="KW-1185">Reference proteome</keyword>
<evidence type="ECO:0000313" key="3">
    <source>
        <dbReference type="Proteomes" id="UP000281813"/>
    </source>
</evidence>
<keyword evidence="1" id="KW-0472">Membrane</keyword>
<protein>
    <submittedName>
        <fullName evidence="2">Zinc ribbon domain-containing protein</fullName>
    </submittedName>
</protein>
<dbReference type="SUPFAM" id="SSF48452">
    <property type="entry name" value="TPR-like"/>
    <property type="match status" value="1"/>
</dbReference>
<keyword evidence="1" id="KW-1133">Transmembrane helix</keyword>
<dbReference type="RefSeq" id="WP_121130361.1">
    <property type="nucleotide sequence ID" value="NZ_RBZO01000009.1"/>
</dbReference>
<feature type="transmembrane region" description="Helical" evidence="1">
    <location>
        <begin position="44"/>
        <end position="65"/>
    </location>
</feature>